<feature type="active site" description="Phosphocysteine intermediate; for EIIB activity" evidence="8">
    <location>
        <position position="17"/>
    </location>
</feature>
<dbReference type="SUPFAM" id="SSF55604">
    <property type="entry name" value="Glucose permease domain IIB"/>
    <property type="match status" value="1"/>
</dbReference>
<evidence type="ECO:0000256" key="6">
    <source>
        <dbReference type="ARBA" id="ARBA00022777"/>
    </source>
</evidence>
<comment type="caution">
    <text evidence="10">The sequence shown here is derived from an EMBL/GenBank/DDBJ whole genome shotgun (WGS) entry which is preliminary data.</text>
</comment>
<feature type="domain" description="PTS EIIB type-1" evidence="9">
    <location>
        <begin position="1"/>
        <end position="77"/>
    </location>
</feature>
<keyword evidence="5" id="KW-0812">Transmembrane</keyword>
<keyword evidence="11" id="KW-1185">Reference proteome</keyword>
<evidence type="ECO:0000256" key="3">
    <source>
        <dbReference type="ARBA" id="ARBA00022679"/>
    </source>
</evidence>
<evidence type="ECO:0000256" key="2">
    <source>
        <dbReference type="ARBA" id="ARBA00022597"/>
    </source>
</evidence>
<evidence type="ECO:0000256" key="7">
    <source>
        <dbReference type="ARBA" id="ARBA00022989"/>
    </source>
</evidence>
<evidence type="ECO:0000256" key="8">
    <source>
        <dbReference type="PROSITE-ProRule" id="PRU00421"/>
    </source>
</evidence>
<accession>A0ABX2Z6J5</accession>
<evidence type="ECO:0000256" key="1">
    <source>
        <dbReference type="ARBA" id="ARBA00022448"/>
    </source>
</evidence>
<dbReference type="Pfam" id="PF00367">
    <property type="entry name" value="PTS_EIIB"/>
    <property type="match status" value="1"/>
</dbReference>
<evidence type="ECO:0000259" key="9">
    <source>
        <dbReference type="PROSITE" id="PS51098"/>
    </source>
</evidence>
<keyword evidence="1" id="KW-0813">Transport</keyword>
<name>A0ABX2Z6J5_PAEPO</name>
<dbReference type="Proteomes" id="UP000094974">
    <property type="component" value="Unassembled WGS sequence"/>
</dbReference>
<proteinExistence type="predicted"/>
<dbReference type="InterPro" id="IPR036878">
    <property type="entry name" value="Glu_permease_IIB"/>
</dbReference>
<evidence type="ECO:0000313" key="11">
    <source>
        <dbReference type="Proteomes" id="UP000094974"/>
    </source>
</evidence>
<dbReference type="PANTHER" id="PTHR30009:SF4">
    <property type="entry name" value="PTS SYSTEM N-ACETYLGLUCOSAMINE-SPECIFIC EIICBA COMPONENT"/>
    <property type="match status" value="1"/>
</dbReference>
<dbReference type="PANTHER" id="PTHR30009">
    <property type="entry name" value="CYTOCHROME C-TYPE SYNTHESIS PROTEIN AND PTS TRANSMEMBRANE COMPONENT"/>
    <property type="match status" value="1"/>
</dbReference>
<dbReference type="InterPro" id="IPR001996">
    <property type="entry name" value="PTS_IIB_1"/>
</dbReference>
<sequence length="79" mass="8629">MLKGLGGRQNLETIDHCATRLRLTVQDTSLINEAALKKAGAKGVIKTGNKTAQVIIGPNVEFVAEELREAVRRDDQKQT</sequence>
<dbReference type="CDD" id="cd00212">
    <property type="entry name" value="PTS_IIB_glc"/>
    <property type="match status" value="1"/>
</dbReference>
<dbReference type="InterPro" id="IPR018113">
    <property type="entry name" value="PTrfase_EIIB_Cys"/>
</dbReference>
<organism evidence="10 11">
    <name type="scientific">Paenibacillus polymyxa</name>
    <name type="common">Bacillus polymyxa</name>
    <dbReference type="NCBI Taxonomy" id="1406"/>
    <lineage>
        <taxon>Bacteria</taxon>
        <taxon>Bacillati</taxon>
        <taxon>Bacillota</taxon>
        <taxon>Bacilli</taxon>
        <taxon>Bacillales</taxon>
        <taxon>Paenibacillaceae</taxon>
        <taxon>Paenibacillus</taxon>
    </lineage>
</organism>
<dbReference type="PROSITE" id="PS01035">
    <property type="entry name" value="PTS_EIIB_TYPE_1_CYS"/>
    <property type="match status" value="1"/>
</dbReference>
<keyword evidence="2" id="KW-0762">Sugar transport</keyword>
<dbReference type="Gene3D" id="3.30.1360.60">
    <property type="entry name" value="Glucose permease domain IIB"/>
    <property type="match status" value="1"/>
</dbReference>
<protein>
    <recommendedName>
        <fullName evidence="9">PTS EIIB type-1 domain-containing protein</fullName>
    </recommendedName>
</protein>
<keyword evidence="3" id="KW-0808">Transferase</keyword>
<dbReference type="NCBIfam" id="TIGR00826">
    <property type="entry name" value="EIIB_glc"/>
    <property type="match status" value="1"/>
</dbReference>
<keyword evidence="6" id="KW-0418">Kinase</keyword>
<evidence type="ECO:0000256" key="5">
    <source>
        <dbReference type="ARBA" id="ARBA00022692"/>
    </source>
</evidence>
<dbReference type="InterPro" id="IPR050429">
    <property type="entry name" value="PTS_Glucose_EIICBA"/>
</dbReference>
<dbReference type="PROSITE" id="PS51098">
    <property type="entry name" value="PTS_EIIB_TYPE_1"/>
    <property type="match status" value="1"/>
</dbReference>
<evidence type="ECO:0000256" key="4">
    <source>
        <dbReference type="ARBA" id="ARBA00022683"/>
    </source>
</evidence>
<dbReference type="EMBL" id="LYND01000170">
    <property type="protein sequence ID" value="ODA06844.1"/>
    <property type="molecule type" value="Genomic_DNA"/>
</dbReference>
<reference evidence="11" key="1">
    <citation type="submission" date="2016-05" db="EMBL/GenBank/DDBJ databases">
        <title>Whole genome shotgun sequencing of cultured foodborne pathogen.</title>
        <authorList>
            <person name="Zheng J."/>
            <person name="Timme R."/>
            <person name="Allard M."/>
            <person name="Strain E."/>
            <person name="Luo Y."/>
            <person name="Brown E."/>
        </authorList>
    </citation>
    <scope>NUCLEOTIDE SEQUENCE [LARGE SCALE GENOMIC DNA]</scope>
    <source>
        <strain evidence="11">CFSAN034343</strain>
    </source>
</reference>
<gene>
    <name evidence="10" type="ORF">A7312_28560</name>
</gene>
<keyword evidence="7" id="KW-0472">Membrane</keyword>
<evidence type="ECO:0000313" key="10">
    <source>
        <dbReference type="EMBL" id="ODA06844.1"/>
    </source>
</evidence>
<keyword evidence="7" id="KW-1133">Transmembrane helix</keyword>
<keyword evidence="4" id="KW-0598">Phosphotransferase system</keyword>